<feature type="domain" description="UspA" evidence="6">
    <location>
        <begin position="18"/>
        <end position="144"/>
    </location>
</feature>
<dbReference type="AlphaFoldDB" id="A0AAV8SMC5"/>
<keyword evidence="8" id="KW-1185">Reference proteome</keyword>
<accession>A0AAV8SMC5</accession>
<dbReference type="InterPro" id="IPR014729">
    <property type="entry name" value="Rossmann-like_a/b/a_fold"/>
</dbReference>
<evidence type="ECO:0000256" key="2">
    <source>
        <dbReference type="ARBA" id="ARBA00012483"/>
    </source>
</evidence>
<evidence type="ECO:0000256" key="5">
    <source>
        <dbReference type="SAM" id="MobiDB-lite"/>
    </source>
</evidence>
<reference evidence="7 8" key="1">
    <citation type="submission" date="2021-09" db="EMBL/GenBank/DDBJ databases">
        <title>Genomic insights and catalytic innovation underlie evolution of tropane alkaloids biosynthesis.</title>
        <authorList>
            <person name="Wang Y.-J."/>
            <person name="Tian T."/>
            <person name="Huang J.-P."/>
            <person name="Huang S.-X."/>
        </authorList>
    </citation>
    <scope>NUCLEOTIDE SEQUENCE [LARGE SCALE GENOMIC DNA]</scope>
    <source>
        <strain evidence="7">KIB-2018</strain>
        <tissue evidence="7">Leaf</tissue>
    </source>
</reference>
<sequence length="415" mass="47222">MWQQVEHGDQRGEADRFVAVAVDKDKSSHYALRWAVEHFVTRDQTLKLIHVIPPSSAQNYNSYIDQQAENRATESLLSFRCFCRMKEVQCETVILEDTDVSKALIAYVCQSGVRTLLLGAGSRNSLSRLFKTTDVPSNVLKWAPDYCSVYVIWKRKVSNYRKATRPAPNISVAGGHGGRSDESISVRERYEELSSLDMDMPFASSGRLSTDSSFFSFYENLASGPPPQESLGHTNDDWSEQSRGSSRGSDVECCDFDLLCPNSDSKLEEDDAGSGTWSLQNAKNLEDEVRRLKIELNQTMDMYHAACKEAFTLKQKAMELEKWKKSLEEAHEAQDKETALMMEKNAEARCIKNIDEIEQQKRRLISAETDGPRAEDKRKLYLEDDTSDQNALVLHYQSLFHIAAVLLWLYVYFSL</sequence>
<dbReference type="Pfam" id="PF00582">
    <property type="entry name" value="Usp"/>
    <property type="match status" value="1"/>
</dbReference>
<evidence type="ECO:0000313" key="8">
    <source>
        <dbReference type="Proteomes" id="UP001159364"/>
    </source>
</evidence>
<feature type="region of interest" description="Disordered" evidence="5">
    <location>
        <begin position="225"/>
        <end position="250"/>
    </location>
</feature>
<dbReference type="CDD" id="cd01989">
    <property type="entry name" value="USP_STK_Ubox_N"/>
    <property type="match status" value="1"/>
</dbReference>
<comment type="catalytic activity">
    <reaction evidence="1">
        <text>S-ubiquitinyl-[E2 ubiquitin-conjugating enzyme]-L-cysteine + [acceptor protein]-L-lysine = [E2 ubiquitin-conjugating enzyme]-L-cysteine + N(6)-ubiquitinyl-[acceptor protein]-L-lysine.</text>
        <dbReference type="EC" id="2.3.2.27"/>
    </reaction>
</comment>
<dbReference type="InterPro" id="IPR051348">
    <property type="entry name" value="U-box_ubiquitin_ligases"/>
</dbReference>
<keyword evidence="4" id="KW-0175">Coiled coil</keyword>
<evidence type="ECO:0000256" key="1">
    <source>
        <dbReference type="ARBA" id="ARBA00000900"/>
    </source>
</evidence>
<evidence type="ECO:0000259" key="6">
    <source>
        <dbReference type="Pfam" id="PF00582"/>
    </source>
</evidence>
<name>A0AAV8SMC5_9ROSI</name>
<dbReference type="EC" id="2.3.2.27" evidence="2"/>
<dbReference type="Proteomes" id="UP001159364">
    <property type="component" value="Linkage Group LG10"/>
</dbReference>
<evidence type="ECO:0000313" key="7">
    <source>
        <dbReference type="EMBL" id="KAJ8753200.1"/>
    </source>
</evidence>
<dbReference type="EMBL" id="JAIWQS010000010">
    <property type="protein sequence ID" value="KAJ8753200.1"/>
    <property type="molecule type" value="Genomic_DNA"/>
</dbReference>
<dbReference type="SUPFAM" id="SSF52402">
    <property type="entry name" value="Adenine nucleotide alpha hydrolases-like"/>
    <property type="match status" value="1"/>
</dbReference>
<dbReference type="Gene3D" id="3.40.50.620">
    <property type="entry name" value="HUPs"/>
    <property type="match status" value="1"/>
</dbReference>
<dbReference type="PANTHER" id="PTHR45647">
    <property type="entry name" value="OS02G0152300 PROTEIN"/>
    <property type="match status" value="1"/>
</dbReference>
<organism evidence="7 8">
    <name type="scientific">Erythroxylum novogranatense</name>
    <dbReference type="NCBI Taxonomy" id="1862640"/>
    <lineage>
        <taxon>Eukaryota</taxon>
        <taxon>Viridiplantae</taxon>
        <taxon>Streptophyta</taxon>
        <taxon>Embryophyta</taxon>
        <taxon>Tracheophyta</taxon>
        <taxon>Spermatophyta</taxon>
        <taxon>Magnoliopsida</taxon>
        <taxon>eudicotyledons</taxon>
        <taxon>Gunneridae</taxon>
        <taxon>Pentapetalae</taxon>
        <taxon>rosids</taxon>
        <taxon>fabids</taxon>
        <taxon>Malpighiales</taxon>
        <taxon>Erythroxylaceae</taxon>
        <taxon>Erythroxylum</taxon>
    </lineage>
</organism>
<protein>
    <recommendedName>
        <fullName evidence="2">RING-type E3 ubiquitin transferase</fullName>
        <ecNumber evidence="2">2.3.2.27</ecNumber>
    </recommendedName>
</protein>
<dbReference type="GO" id="GO:0061630">
    <property type="term" value="F:ubiquitin protein ligase activity"/>
    <property type="evidence" value="ECO:0007669"/>
    <property type="project" value="UniProtKB-EC"/>
</dbReference>
<evidence type="ECO:0000256" key="3">
    <source>
        <dbReference type="ARBA" id="ARBA00022786"/>
    </source>
</evidence>
<dbReference type="InterPro" id="IPR006016">
    <property type="entry name" value="UspA"/>
</dbReference>
<gene>
    <name evidence="7" type="ORF">K2173_017790</name>
</gene>
<feature type="coiled-coil region" evidence="4">
    <location>
        <begin position="279"/>
        <end position="333"/>
    </location>
</feature>
<evidence type="ECO:0000256" key="4">
    <source>
        <dbReference type="SAM" id="Coils"/>
    </source>
</evidence>
<proteinExistence type="predicted"/>
<comment type="caution">
    <text evidence="7">The sequence shown here is derived from an EMBL/GenBank/DDBJ whole genome shotgun (WGS) entry which is preliminary data.</text>
</comment>
<keyword evidence="3" id="KW-0833">Ubl conjugation pathway</keyword>
<dbReference type="PANTHER" id="PTHR45647:SF25">
    <property type="entry name" value="ADENINE NUCLEOTIDE ALPHA HYDROLASES-LIKE SUPERFAMILY PROTEIN"/>
    <property type="match status" value="1"/>
</dbReference>